<dbReference type="SMART" id="SM00422">
    <property type="entry name" value="HTH_MERR"/>
    <property type="match status" value="1"/>
</dbReference>
<gene>
    <name evidence="5" type="ORF">VPR01S_12_00710</name>
</gene>
<dbReference type="InterPro" id="IPR009061">
    <property type="entry name" value="DNA-bd_dom_put_sf"/>
</dbReference>
<dbReference type="PANTHER" id="PTHR30204">
    <property type="entry name" value="REDOX-CYCLING DRUG-SENSING TRANSCRIPTIONAL ACTIVATOR SOXR"/>
    <property type="match status" value="1"/>
</dbReference>
<dbReference type="PANTHER" id="PTHR30204:SF67">
    <property type="entry name" value="HTH-TYPE TRANSCRIPTIONAL REGULATOR MLRA-RELATED"/>
    <property type="match status" value="1"/>
</dbReference>
<protein>
    <submittedName>
        <fullName evidence="5">Putative MerR family transcriptional regulator</fullName>
    </submittedName>
</protein>
<name>U3A4K2_VIBPR</name>
<dbReference type="RefSeq" id="WP_021706233.1">
    <property type="nucleotide sequence ID" value="NZ_BATJ01000012.1"/>
</dbReference>
<proteinExistence type="predicted"/>
<dbReference type="SUPFAM" id="SSF46955">
    <property type="entry name" value="Putative DNA-binding domain"/>
    <property type="match status" value="1"/>
</dbReference>
<feature type="domain" description="HTH merR-type" evidence="4">
    <location>
        <begin position="7"/>
        <end position="76"/>
    </location>
</feature>
<accession>U3A4K2</accession>
<dbReference type="InterPro" id="IPR000551">
    <property type="entry name" value="MerR-type_HTH_dom"/>
</dbReference>
<evidence type="ECO:0000313" key="6">
    <source>
        <dbReference type="Proteomes" id="UP000016570"/>
    </source>
</evidence>
<reference evidence="5 6" key="1">
    <citation type="submission" date="2013-09" db="EMBL/GenBank/DDBJ databases">
        <title>Whole genome shotgun sequence of Vibrio proteolyticus NBRC 13287.</title>
        <authorList>
            <person name="Isaki S."/>
            <person name="Hosoyama A."/>
            <person name="Numata M."/>
            <person name="Hashimoto M."/>
            <person name="Hosoyama Y."/>
            <person name="Tsuchikane K."/>
            <person name="Noguchi M."/>
            <person name="Hirakata S."/>
            <person name="Ichikawa N."/>
            <person name="Ohji S."/>
            <person name="Yamazoe A."/>
            <person name="Fujita N."/>
        </authorList>
    </citation>
    <scope>NUCLEOTIDE SEQUENCE [LARGE SCALE GENOMIC DNA]</scope>
    <source>
        <strain evidence="5 6">NBRC 13287</strain>
    </source>
</reference>
<evidence type="ECO:0000259" key="4">
    <source>
        <dbReference type="PROSITE" id="PS50937"/>
    </source>
</evidence>
<dbReference type="AlphaFoldDB" id="U3A4K2"/>
<dbReference type="EMBL" id="BATJ01000012">
    <property type="protein sequence ID" value="GAD68262.1"/>
    <property type="molecule type" value="Genomic_DNA"/>
</dbReference>
<dbReference type="CDD" id="cd01104">
    <property type="entry name" value="HTH_MlrA-CarA"/>
    <property type="match status" value="1"/>
</dbReference>
<evidence type="ECO:0000256" key="3">
    <source>
        <dbReference type="ARBA" id="ARBA00023163"/>
    </source>
</evidence>
<dbReference type="GO" id="GO:0003677">
    <property type="term" value="F:DNA binding"/>
    <property type="evidence" value="ECO:0007669"/>
    <property type="project" value="UniProtKB-KW"/>
</dbReference>
<dbReference type="STRING" id="1219065.VPR01S_12_00710"/>
<keyword evidence="6" id="KW-1185">Reference proteome</keyword>
<evidence type="ECO:0000313" key="5">
    <source>
        <dbReference type="EMBL" id="GAD68262.1"/>
    </source>
</evidence>
<keyword evidence="3" id="KW-0804">Transcription</keyword>
<organism evidence="5 6">
    <name type="scientific">Vibrio proteolyticus NBRC 13287</name>
    <dbReference type="NCBI Taxonomy" id="1219065"/>
    <lineage>
        <taxon>Bacteria</taxon>
        <taxon>Pseudomonadati</taxon>
        <taxon>Pseudomonadota</taxon>
        <taxon>Gammaproteobacteria</taxon>
        <taxon>Vibrionales</taxon>
        <taxon>Vibrionaceae</taxon>
        <taxon>Vibrio</taxon>
    </lineage>
</organism>
<dbReference type="InterPro" id="IPR047057">
    <property type="entry name" value="MerR_fam"/>
</dbReference>
<dbReference type="eggNOG" id="COG0789">
    <property type="taxonomic scope" value="Bacteria"/>
</dbReference>
<sequence length="266" mass="29403">MGCETKLYAIREVAEATGVKPVTLRAWQRRYNLIQPQRTEKGHRLYTQADIDTIHAIQRWLAKGVAIGKVKGLLLSGDEETGAEQADNMTLDEVESLLEALAALNQGKAESILSGVFKEYPLKIVTQQFVMPVTEALDKVKSSQRTLQKALFQALMLTRISAIIDAENKAATKGKCLFVSLDPVGSVFAWLEALQLSETGLRVIVLDGADDLTGLCDGAALEFFSRLHVFSNRALPDVQRQHLVALSSQWDERFSASDVLRALYLD</sequence>
<evidence type="ECO:0000256" key="1">
    <source>
        <dbReference type="ARBA" id="ARBA00023015"/>
    </source>
</evidence>
<keyword evidence="2" id="KW-0238">DNA-binding</keyword>
<comment type="caution">
    <text evidence="5">The sequence shown here is derived from an EMBL/GenBank/DDBJ whole genome shotgun (WGS) entry which is preliminary data.</text>
</comment>
<dbReference type="GO" id="GO:0003700">
    <property type="term" value="F:DNA-binding transcription factor activity"/>
    <property type="evidence" value="ECO:0007669"/>
    <property type="project" value="InterPro"/>
</dbReference>
<evidence type="ECO:0000256" key="2">
    <source>
        <dbReference type="ARBA" id="ARBA00023125"/>
    </source>
</evidence>
<dbReference type="Gene3D" id="1.10.1660.10">
    <property type="match status" value="1"/>
</dbReference>
<dbReference type="PROSITE" id="PS50937">
    <property type="entry name" value="HTH_MERR_2"/>
    <property type="match status" value="1"/>
</dbReference>
<keyword evidence="1" id="KW-0805">Transcription regulation</keyword>
<dbReference type="Proteomes" id="UP000016570">
    <property type="component" value="Unassembled WGS sequence"/>
</dbReference>
<dbReference type="Pfam" id="PF13411">
    <property type="entry name" value="MerR_1"/>
    <property type="match status" value="1"/>
</dbReference>